<reference evidence="1" key="1">
    <citation type="submission" date="2016-04" db="EMBL/GenBank/DDBJ databases">
        <authorList>
            <person name="Evans L.H."/>
            <person name="Alamgir A."/>
            <person name="Owens N."/>
            <person name="Weber N.D."/>
            <person name="Virtaneva K."/>
            <person name="Barbian K."/>
            <person name="Babar A."/>
            <person name="Rosenke K."/>
        </authorList>
    </citation>
    <scope>NUCLEOTIDE SEQUENCE</scope>
    <source>
        <strain evidence="1">86</strain>
    </source>
</reference>
<accession>A0A212J3F6</accession>
<evidence type="ECO:0000313" key="1">
    <source>
        <dbReference type="EMBL" id="SBV93992.1"/>
    </source>
</evidence>
<gene>
    <name evidence="1" type="ORF">KL86APRO_10454</name>
</gene>
<organism evidence="1">
    <name type="scientific">uncultured Alphaproteobacteria bacterium</name>
    <dbReference type="NCBI Taxonomy" id="91750"/>
    <lineage>
        <taxon>Bacteria</taxon>
        <taxon>Pseudomonadati</taxon>
        <taxon>Pseudomonadota</taxon>
        <taxon>Alphaproteobacteria</taxon>
        <taxon>environmental samples</taxon>
    </lineage>
</organism>
<proteinExistence type="predicted"/>
<name>A0A212J3F6_9PROT</name>
<sequence>MRDLATTTGLPTLARRAGRLAFADVATTASTTLLSAAECRALLAETEAALAPCTMGKALDHIEAMLAVFAAAGRDGAKQSPDERGLYVAAMTAALAECPVCCVTAAVAEVVRTHRFGLPLPGDLTARVEALAEPIRHAQAVARAYLREHARREAKRRADAEAEARSAWAKTPEGRAYMSAALARVTARLAQIDGAHR</sequence>
<dbReference type="EMBL" id="FLUO01000001">
    <property type="protein sequence ID" value="SBV93992.1"/>
    <property type="molecule type" value="Genomic_DNA"/>
</dbReference>
<protein>
    <submittedName>
        <fullName evidence="1">Uncharacterized protein</fullName>
    </submittedName>
</protein>
<dbReference type="AlphaFoldDB" id="A0A212J3F6"/>